<feature type="domain" description="Homing endonuclease LAGLIDADG" evidence="1">
    <location>
        <begin position="20"/>
        <end position="122"/>
    </location>
</feature>
<dbReference type="InterPro" id="IPR027434">
    <property type="entry name" value="Homing_endonucl"/>
</dbReference>
<reference evidence="2" key="1">
    <citation type="journal article" date="2005" name="Environ. Microbiol.">
        <title>Genetic and functional properties of uncultivated thermophilic crenarchaeotes from a subsurface gold mine as revealed by analysis of genome fragments.</title>
        <authorList>
            <person name="Nunoura T."/>
            <person name="Hirayama H."/>
            <person name="Takami H."/>
            <person name="Oida H."/>
            <person name="Nishi S."/>
            <person name="Shimamura S."/>
            <person name="Suzuki Y."/>
            <person name="Inagaki F."/>
            <person name="Takai K."/>
            <person name="Nealson K.H."/>
            <person name="Horikoshi K."/>
        </authorList>
    </citation>
    <scope>NUCLEOTIDE SEQUENCE</scope>
</reference>
<sequence>MGGANQQERLSAAETKKWFLAGFIEGEGSLCVSIKEHPSARFGYYVDPEFFIYQHKSGFALLKMAQEIFGTGQITPKPGNEEVLVFSITSRRSLKEKVIPFFEKYMIYSAKREIFERFKEIVEAMEDRKEHLTPEGLARIVEKAYAMNPASKGKERKRSLQEVVGRILRGRTPDTPVG</sequence>
<reference evidence="2" key="2">
    <citation type="journal article" date="2012" name="PLoS ONE">
        <title>A Deeply Branching Thermophilic Bacterium with an Ancient Acetyl-CoA Pathway Dominates a Subsurface Ecosystem.</title>
        <authorList>
            <person name="Takami H."/>
            <person name="Noguchi H."/>
            <person name="Takaki Y."/>
            <person name="Uchiyama I."/>
            <person name="Toyoda A."/>
            <person name="Nishi S."/>
            <person name="Chee G.-J."/>
            <person name="Arai W."/>
            <person name="Nunoura T."/>
            <person name="Itoh T."/>
            <person name="Hattori M."/>
            <person name="Takai K."/>
        </authorList>
    </citation>
    <scope>NUCLEOTIDE SEQUENCE</scope>
</reference>
<accession>H5SRB8</accession>
<dbReference type="SUPFAM" id="SSF55608">
    <property type="entry name" value="Homing endonucleases"/>
    <property type="match status" value="1"/>
</dbReference>
<dbReference type="AlphaFoldDB" id="H5SRB8"/>
<dbReference type="PANTHER" id="PTHR36181">
    <property type="entry name" value="INTRON-ENCODED ENDONUCLEASE AI3-RELATED"/>
    <property type="match status" value="1"/>
</dbReference>
<evidence type="ECO:0000259" key="1">
    <source>
        <dbReference type="Pfam" id="PF00961"/>
    </source>
</evidence>
<keyword evidence="2" id="KW-0540">Nuclease</keyword>
<dbReference type="InterPro" id="IPR051289">
    <property type="entry name" value="LAGLIDADG_Endonuclease"/>
</dbReference>
<dbReference type="InterPro" id="IPR004860">
    <property type="entry name" value="LAGLIDADG_dom"/>
</dbReference>
<organism evidence="2">
    <name type="scientific">Acetithermum autotrophicum</name>
    <dbReference type="NCBI Taxonomy" id="1446466"/>
    <lineage>
        <taxon>Bacteria</taxon>
        <taxon>Candidatus Bipolaricaulota</taxon>
        <taxon>Candidatus Acetithermum</taxon>
    </lineage>
</organism>
<dbReference type="PANTHER" id="PTHR36181:SF4">
    <property type="entry name" value="LAGLIDADG ENDONUCLEASE"/>
    <property type="match status" value="1"/>
</dbReference>
<protein>
    <submittedName>
        <fullName evidence="2">Homing endonuclease</fullName>
    </submittedName>
</protein>
<dbReference type="GO" id="GO:0004519">
    <property type="term" value="F:endonuclease activity"/>
    <property type="evidence" value="ECO:0007669"/>
    <property type="project" value="UniProtKB-KW"/>
</dbReference>
<keyword evidence="2" id="KW-0378">Hydrolase</keyword>
<keyword evidence="2" id="KW-0255">Endonuclease</keyword>
<gene>
    <name evidence="2" type="ORF">HGMM_OP2C401</name>
</gene>
<evidence type="ECO:0000313" key="2">
    <source>
        <dbReference type="EMBL" id="BAL58635.1"/>
    </source>
</evidence>
<dbReference type="Pfam" id="PF00961">
    <property type="entry name" value="LAGLIDADG_1"/>
    <property type="match status" value="1"/>
</dbReference>
<dbReference type="Gene3D" id="3.10.28.10">
    <property type="entry name" value="Homing endonucleases"/>
    <property type="match status" value="1"/>
</dbReference>
<dbReference type="EMBL" id="AP011801">
    <property type="protein sequence ID" value="BAL58635.1"/>
    <property type="molecule type" value="Genomic_DNA"/>
</dbReference>
<name>H5SRB8_ACEAU</name>
<proteinExistence type="predicted"/>